<dbReference type="EMBL" id="MIJY01000010">
    <property type="protein sequence ID" value="OEG17728.1"/>
    <property type="molecule type" value="Genomic_DNA"/>
</dbReference>
<evidence type="ECO:0000313" key="1">
    <source>
        <dbReference type="EMBL" id="OEG17728.1"/>
    </source>
</evidence>
<dbReference type="RefSeq" id="WP_069662899.1">
    <property type="nucleotide sequence ID" value="NZ_JBHUJJ010000001.1"/>
</dbReference>
<sequence length="60" mass="6990">MIQKHEWVLCPACSNKTRMQIRGDTEIKNLPLYCPKCKKESLIDVKQYKISIIKEPVAKT</sequence>
<dbReference type="Pfam" id="PF14205">
    <property type="entry name" value="Cys_rich_KTR"/>
    <property type="match status" value="1"/>
</dbReference>
<comment type="caution">
    <text evidence="1">The sequence shown here is derived from an EMBL/GenBank/DDBJ whole genome shotgun (WGS) entry which is preliminary data.</text>
</comment>
<dbReference type="InterPro" id="IPR025957">
    <property type="entry name" value="Cys_rich_KTR"/>
</dbReference>
<dbReference type="OrthoDB" id="9804828at2"/>
<reference evidence="2" key="1">
    <citation type="submission" date="2016-09" db="EMBL/GenBank/DDBJ databases">
        <authorList>
            <person name="Gulvik C.A."/>
        </authorList>
    </citation>
    <scope>NUCLEOTIDE SEQUENCE [LARGE SCALE GENOMIC DNA]</scope>
    <source>
        <strain evidence="2">LMG 8895</strain>
    </source>
</reference>
<keyword evidence="2" id="KW-1185">Reference proteome</keyword>
<proteinExistence type="predicted"/>
<evidence type="ECO:0000313" key="2">
    <source>
        <dbReference type="Proteomes" id="UP000095094"/>
    </source>
</evidence>
<protein>
    <submittedName>
        <fullName evidence="1">Conjugal transfer protein</fullName>
    </submittedName>
</protein>
<dbReference type="AlphaFoldDB" id="A0A1E5GYG9"/>
<dbReference type="Proteomes" id="UP000095094">
    <property type="component" value="Unassembled WGS sequence"/>
</dbReference>
<accession>A0A1E5GYG9</accession>
<organism evidence="1 2">
    <name type="scientific">Enterococcus termitis</name>
    <dbReference type="NCBI Taxonomy" id="332950"/>
    <lineage>
        <taxon>Bacteria</taxon>
        <taxon>Bacillati</taxon>
        <taxon>Bacillota</taxon>
        <taxon>Bacilli</taxon>
        <taxon>Lactobacillales</taxon>
        <taxon>Enterococcaceae</taxon>
        <taxon>Enterococcus</taxon>
    </lineage>
</organism>
<gene>
    <name evidence="1" type="ORF">BCR25_17795</name>
</gene>
<name>A0A1E5GYG9_9ENTE</name>